<dbReference type="SUPFAM" id="SSF55166">
    <property type="entry name" value="Hedgehog/DD-peptidase"/>
    <property type="match status" value="1"/>
</dbReference>
<dbReference type="RefSeq" id="WP_035317553.1">
    <property type="nucleotide sequence ID" value="NZ_CP113524.1"/>
</dbReference>
<protein>
    <submittedName>
        <fullName evidence="2">M15 family metallopeptidase</fullName>
    </submittedName>
</protein>
<keyword evidence="3" id="KW-1185">Reference proteome</keyword>
<dbReference type="InterPro" id="IPR052179">
    <property type="entry name" value="DD-CPase-like"/>
</dbReference>
<accession>A0ABY7A7I3</accession>
<reference evidence="2" key="1">
    <citation type="submission" date="2022-11" db="EMBL/GenBank/DDBJ databases">
        <title>Lacrimispora xylanolytica sy1, complete genome.</title>
        <authorList>
            <person name="Choi S."/>
        </authorList>
    </citation>
    <scope>NUCLEOTIDE SEQUENCE</scope>
    <source>
        <strain evidence="2">Sy1</strain>
    </source>
</reference>
<dbReference type="PANTHER" id="PTHR34385:SF1">
    <property type="entry name" value="PEPTIDOGLYCAN L-ALANYL-D-GLUTAMATE ENDOPEPTIDASE CWLK"/>
    <property type="match status" value="1"/>
</dbReference>
<feature type="domain" description="D-alanyl-D-alanine carboxypeptidase-like core" evidence="1">
    <location>
        <begin position="58"/>
        <end position="172"/>
    </location>
</feature>
<gene>
    <name evidence="2" type="ORF">OW255_13710</name>
</gene>
<dbReference type="InterPro" id="IPR009045">
    <property type="entry name" value="Zn_M74/Hedgehog-like"/>
</dbReference>
<dbReference type="PANTHER" id="PTHR34385">
    <property type="entry name" value="D-ALANYL-D-ALANINE CARBOXYPEPTIDASE"/>
    <property type="match status" value="1"/>
</dbReference>
<organism evidence="2 3">
    <name type="scientific">Lacrimispora xylanolytica</name>
    <dbReference type="NCBI Taxonomy" id="29375"/>
    <lineage>
        <taxon>Bacteria</taxon>
        <taxon>Bacillati</taxon>
        <taxon>Bacillota</taxon>
        <taxon>Clostridia</taxon>
        <taxon>Lachnospirales</taxon>
        <taxon>Lachnospiraceae</taxon>
        <taxon>Lacrimispora</taxon>
    </lineage>
</organism>
<dbReference type="EMBL" id="CP113524">
    <property type="protein sequence ID" value="WAJ22620.1"/>
    <property type="molecule type" value="Genomic_DNA"/>
</dbReference>
<evidence type="ECO:0000259" key="1">
    <source>
        <dbReference type="Pfam" id="PF02557"/>
    </source>
</evidence>
<dbReference type="CDD" id="cd14849">
    <property type="entry name" value="DD-dipeptidase_VanXYc"/>
    <property type="match status" value="1"/>
</dbReference>
<dbReference type="Pfam" id="PF02557">
    <property type="entry name" value="VanY"/>
    <property type="match status" value="1"/>
</dbReference>
<sequence>MINTIGLPKEKIYTGNLILVNGASPLRSSKENELQPVDSRYPHILMGREAVNALHLVWQKIGCKDEIVPVSGYRAAAEQTEIYDNSLQENGKEFTEKFVALPYHSEHQTGLAIDLGLNKGDIDFICPEFPYEGICNEFRKTALQYGFIERYPKGKERITGIGHEPWHFRYVGHPHSEIMYNHGFVLEEYLEYMKQFLYNETHVKIKNVSGEWEIFYLPANLTGETTLTMRNDVIYLVSGNNVDGFIVTMWRNTSE</sequence>
<evidence type="ECO:0000313" key="2">
    <source>
        <dbReference type="EMBL" id="WAJ22620.1"/>
    </source>
</evidence>
<dbReference type="InterPro" id="IPR003709">
    <property type="entry name" value="VanY-like_core_dom"/>
</dbReference>
<dbReference type="Gene3D" id="3.30.200.180">
    <property type="match status" value="1"/>
</dbReference>
<dbReference type="Proteomes" id="UP001163115">
    <property type="component" value="Chromosome"/>
</dbReference>
<proteinExistence type="predicted"/>
<evidence type="ECO:0000313" key="3">
    <source>
        <dbReference type="Proteomes" id="UP001163115"/>
    </source>
</evidence>
<name>A0ABY7A7I3_9FIRM</name>
<dbReference type="Gene3D" id="3.30.1380.10">
    <property type="match status" value="1"/>
</dbReference>